<dbReference type="GO" id="GO:0016272">
    <property type="term" value="C:prefoldin complex"/>
    <property type="evidence" value="ECO:0007669"/>
    <property type="project" value="InterPro"/>
</dbReference>
<dbReference type="GO" id="GO:0051082">
    <property type="term" value="F:unfolded protein binding"/>
    <property type="evidence" value="ECO:0007669"/>
    <property type="project" value="InterPro"/>
</dbReference>
<evidence type="ECO:0000256" key="3">
    <source>
        <dbReference type="SAM" id="Coils"/>
    </source>
</evidence>
<sequence>MSAPVIDEGMQKVLMQLQAQYQDAARQLQIVRAQHNARQRDAKLNTLTLREIEALPTDPPVTCYKGVGRMFVQEPRKSVEDGLKSKAKESSAEVAALEKKMKYLEGEMATAQGSLRDVLKNAQ</sequence>
<dbReference type="InParanoid" id="A0A1Y2F5W5"/>
<evidence type="ECO:0000313" key="5">
    <source>
        <dbReference type="Proteomes" id="UP000193467"/>
    </source>
</evidence>
<keyword evidence="2" id="KW-0143">Chaperone</keyword>
<dbReference type="FunCoup" id="A0A1Y2F5W5">
    <property type="interactions" value="393"/>
</dbReference>
<comment type="similarity">
    <text evidence="1">Belongs to the prefoldin subunit beta family.</text>
</comment>
<evidence type="ECO:0000313" key="4">
    <source>
        <dbReference type="EMBL" id="ORY79281.1"/>
    </source>
</evidence>
<dbReference type="GO" id="GO:0005737">
    <property type="term" value="C:cytoplasm"/>
    <property type="evidence" value="ECO:0007669"/>
    <property type="project" value="TreeGrafter"/>
</dbReference>
<reference evidence="4 5" key="1">
    <citation type="submission" date="2016-07" db="EMBL/GenBank/DDBJ databases">
        <title>Pervasive Adenine N6-methylation of Active Genes in Fungi.</title>
        <authorList>
            <consortium name="DOE Joint Genome Institute"/>
            <person name="Mondo S.J."/>
            <person name="Dannebaum R.O."/>
            <person name="Kuo R.C."/>
            <person name="Labutti K."/>
            <person name="Haridas S."/>
            <person name="Kuo A."/>
            <person name="Salamov A."/>
            <person name="Ahrendt S.R."/>
            <person name="Lipzen A."/>
            <person name="Sullivan W."/>
            <person name="Andreopoulos W.B."/>
            <person name="Clum A."/>
            <person name="Lindquist E."/>
            <person name="Daum C."/>
            <person name="Ramamoorthy G.K."/>
            <person name="Gryganskyi A."/>
            <person name="Culley D."/>
            <person name="Magnuson J.K."/>
            <person name="James T.Y."/>
            <person name="O'Malley M.A."/>
            <person name="Stajich J.E."/>
            <person name="Spatafora J.W."/>
            <person name="Visel A."/>
            <person name="Grigoriev I.V."/>
        </authorList>
    </citation>
    <scope>NUCLEOTIDE SEQUENCE [LARGE SCALE GENOMIC DNA]</scope>
    <source>
        <strain evidence="4 5">62-1032</strain>
    </source>
</reference>
<evidence type="ECO:0000256" key="1">
    <source>
        <dbReference type="ARBA" id="ARBA00008045"/>
    </source>
</evidence>
<proteinExistence type="inferred from homology"/>
<keyword evidence="3" id="KW-0175">Coiled coil</keyword>
<protein>
    <submittedName>
        <fullName evidence="4">Prefoldin</fullName>
    </submittedName>
</protein>
<dbReference type="Pfam" id="PF01920">
    <property type="entry name" value="Prefoldin_2"/>
    <property type="match status" value="1"/>
</dbReference>
<dbReference type="GO" id="GO:0044183">
    <property type="term" value="F:protein folding chaperone"/>
    <property type="evidence" value="ECO:0007669"/>
    <property type="project" value="TreeGrafter"/>
</dbReference>
<dbReference type="InterPro" id="IPR009053">
    <property type="entry name" value="Prefoldin"/>
</dbReference>
<accession>A0A1Y2F5W5</accession>
<dbReference type="PANTHER" id="PTHR20903">
    <property type="entry name" value="PREFOLDIN SUBUNIT 1-RELATED"/>
    <property type="match status" value="1"/>
</dbReference>
<name>A0A1Y2F5W5_9BASI</name>
<dbReference type="InterPro" id="IPR002777">
    <property type="entry name" value="PFD_beta-like"/>
</dbReference>
<dbReference type="SUPFAM" id="SSF46579">
    <property type="entry name" value="Prefoldin"/>
    <property type="match status" value="1"/>
</dbReference>
<gene>
    <name evidence="4" type="ORF">BCR35DRAFT_304673</name>
</gene>
<feature type="coiled-coil region" evidence="3">
    <location>
        <begin position="80"/>
        <end position="114"/>
    </location>
</feature>
<comment type="caution">
    <text evidence="4">The sequence shown here is derived from an EMBL/GenBank/DDBJ whole genome shotgun (WGS) entry which is preliminary data.</text>
</comment>
<dbReference type="OrthoDB" id="2015447at2759"/>
<dbReference type="Proteomes" id="UP000193467">
    <property type="component" value="Unassembled WGS sequence"/>
</dbReference>
<dbReference type="STRING" id="106004.A0A1Y2F5W5"/>
<dbReference type="EMBL" id="MCGR01000027">
    <property type="protein sequence ID" value="ORY79281.1"/>
    <property type="molecule type" value="Genomic_DNA"/>
</dbReference>
<organism evidence="4 5">
    <name type="scientific">Leucosporidium creatinivorum</name>
    <dbReference type="NCBI Taxonomy" id="106004"/>
    <lineage>
        <taxon>Eukaryota</taxon>
        <taxon>Fungi</taxon>
        <taxon>Dikarya</taxon>
        <taxon>Basidiomycota</taxon>
        <taxon>Pucciniomycotina</taxon>
        <taxon>Microbotryomycetes</taxon>
        <taxon>Leucosporidiales</taxon>
        <taxon>Leucosporidium</taxon>
    </lineage>
</organism>
<dbReference type="AlphaFoldDB" id="A0A1Y2F5W5"/>
<dbReference type="PANTHER" id="PTHR20903:SF0">
    <property type="entry name" value="PREFOLDIN SUBUNIT 1"/>
    <property type="match status" value="1"/>
</dbReference>
<dbReference type="Gene3D" id="1.10.287.370">
    <property type="match status" value="1"/>
</dbReference>
<keyword evidence="5" id="KW-1185">Reference proteome</keyword>
<evidence type="ECO:0000256" key="2">
    <source>
        <dbReference type="ARBA" id="ARBA00023186"/>
    </source>
</evidence>